<dbReference type="EMBL" id="JAUSYY010000001">
    <property type="protein sequence ID" value="MDQ0895135.1"/>
    <property type="molecule type" value="Genomic_DNA"/>
</dbReference>
<feature type="transmembrane region" description="Helical" evidence="1">
    <location>
        <begin position="61"/>
        <end position="81"/>
    </location>
</feature>
<proteinExistence type="predicted"/>
<evidence type="ECO:0000256" key="1">
    <source>
        <dbReference type="SAM" id="Phobius"/>
    </source>
</evidence>
<accession>A0ABU0RAP0</accession>
<protein>
    <submittedName>
        <fullName evidence="2">Uncharacterized protein</fullName>
    </submittedName>
</protein>
<keyword evidence="1" id="KW-0472">Membrane</keyword>
<keyword evidence="1" id="KW-0812">Transmembrane</keyword>
<feature type="transmembrane region" description="Helical" evidence="1">
    <location>
        <begin position="30"/>
        <end position="49"/>
    </location>
</feature>
<name>A0ABU0RAP0_9MICO</name>
<feature type="transmembrane region" description="Helical" evidence="1">
    <location>
        <begin position="201"/>
        <end position="222"/>
    </location>
</feature>
<organism evidence="2 3">
    <name type="scientific">Agromyces ramosus</name>
    <dbReference type="NCBI Taxonomy" id="33879"/>
    <lineage>
        <taxon>Bacteria</taxon>
        <taxon>Bacillati</taxon>
        <taxon>Actinomycetota</taxon>
        <taxon>Actinomycetes</taxon>
        <taxon>Micrococcales</taxon>
        <taxon>Microbacteriaceae</taxon>
        <taxon>Agromyces</taxon>
    </lineage>
</organism>
<comment type="caution">
    <text evidence="2">The sequence shown here is derived from an EMBL/GenBank/DDBJ whole genome shotgun (WGS) entry which is preliminary data.</text>
</comment>
<evidence type="ECO:0000313" key="3">
    <source>
        <dbReference type="Proteomes" id="UP001239083"/>
    </source>
</evidence>
<feature type="transmembrane region" description="Helical" evidence="1">
    <location>
        <begin position="261"/>
        <end position="282"/>
    </location>
</feature>
<feature type="transmembrane region" description="Helical" evidence="1">
    <location>
        <begin position="125"/>
        <end position="146"/>
    </location>
</feature>
<gene>
    <name evidence="2" type="ORF">QFZ26_002690</name>
</gene>
<feature type="transmembrane region" description="Helical" evidence="1">
    <location>
        <begin position="229"/>
        <end position="249"/>
    </location>
</feature>
<feature type="transmembrane region" description="Helical" evidence="1">
    <location>
        <begin position="93"/>
        <end position="113"/>
    </location>
</feature>
<keyword evidence="3" id="KW-1185">Reference proteome</keyword>
<keyword evidence="1" id="KW-1133">Transmembrane helix</keyword>
<evidence type="ECO:0000313" key="2">
    <source>
        <dbReference type="EMBL" id="MDQ0895135.1"/>
    </source>
</evidence>
<dbReference type="RefSeq" id="WP_307042947.1">
    <property type="nucleotide sequence ID" value="NZ_JAUSYY010000001.1"/>
</dbReference>
<sequence length="293" mass="32525">MSHVARDPHTAAPARQHLEPHDRVLPYTRVVAYVIIPFLVVAAFLLLVLPGGTEEHFAWTIAPPVTAMLLGSAYAGGVWFFAQVAVQRHWHRVRHGFPAVLMFASLASAATFLHWDRFHFGHISFITWVVLYITTPVLVLLVVVFNTRADDGAPEGGDVTIPSPWRYVLALVGAAASVTGLVLFAVPSLLIGAWAWDVTPLTARIVGAVLTLPGMVNIWMLWDSRWSAFRWVFQAQLVSLGCIVLAIVLRFGDFEWERPSAWMFTACIAVSAVVYVVFYTALERRRHRASASL</sequence>
<dbReference type="Proteomes" id="UP001239083">
    <property type="component" value="Unassembled WGS sequence"/>
</dbReference>
<feature type="transmembrane region" description="Helical" evidence="1">
    <location>
        <begin position="167"/>
        <end position="195"/>
    </location>
</feature>
<reference evidence="2 3" key="1">
    <citation type="submission" date="2023-07" db="EMBL/GenBank/DDBJ databases">
        <title>Comparative genomics of wheat-associated soil bacteria to identify genetic determinants of phenazine resistance.</title>
        <authorList>
            <person name="Mouncey N."/>
        </authorList>
    </citation>
    <scope>NUCLEOTIDE SEQUENCE [LARGE SCALE GENOMIC DNA]</scope>
    <source>
        <strain evidence="2 3">V3I3</strain>
    </source>
</reference>